<feature type="non-terminal residue" evidence="3">
    <location>
        <position position="1"/>
    </location>
</feature>
<evidence type="ECO:0000313" key="3">
    <source>
        <dbReference type="EMBL" id="GFC69074.1"/>
    </source>
</evidence>
<comment type="caution">
    <text evidence="3">The sequence shown here is derived from an EMBL/GenBank/DDBJ whole genome shotgun (WGS) entry which is preliminary data.</text>
</comment>
<feature type="non-terminal residue" evidence="3">
    <location>
        <position position="277"/>
    </location>
</feature>
<feature type="compositionally biased region" description="Polar residues" evidence="1">
    <location>
        <begin position="1"/>
        <end position="13"/>
    </location>
</feature>
<accession>A0A699QKP6</accession>
<evidence type="ECO:0000259" key="2">
    <source>
        <dbReference type="Pfam" id="PF22936"/>
    </source>
</evidence>
<dbReference type="Pfam" id="PF22936">
    <property type="entry name" value="Pol_BBD"/>
    <property type="match status" value="1"/>
</dbReference>
<sequence length="277" mass="30950">HFNQNSSTRTHQAATRHRGKAVVNSPLPIYDQKPSMVDDDEDTSKDKEIDKLMALISLSFKKIYKPTNNNLRTSSNTSRKNQDNSPRIHRNAGYESPRSGTVAGARDTVEAEKGKRCSLSSGEDLLCKQEEAGIQLNAEQADWKNDTDDESDDQELEAHCMYMAKLQQVSPDVDDSGPIFDKEPEQKLIGIILFIVDSGCSKHMTGNLKLLINFVEKFLGMVKFGNDKIAPILGYGDLVQRAVTIKRVYHVKGLNHNLFSVGQFCDADLEVAFRKST</sequence>
<gene>
    <name evidence="3" type="ORF">Tci_841044</name>
</gene>
<feature type="region of interest" description="Disordered" evidence="1">
    <location>
        <begin position="1"/>
        <end position="44"/>
    </location>
</feature>
<dbReference type="EMBL" id="BKCJ011023044">
    <property type="protein sequence ID" value="GFC69074.1"/>
    <property type="molecule type" value="Genomic_DNA"/>
</dbReference>
<organism evidence="3">
    <name type="scientific">Tanacetum cinerariifolium</name>
    <name type="common">Dalmatian daisy</name>
    <name type="synonym">Chrysanthemum cinerariifolium</name>
    <dbReference type="NCBI Taxonomy" id="118510"/>
    <lineage>
        <taxon>Eukaryota</taxon>
        <taxon>Viridiplantae</taxon>
        <taxon>Streptophyta</taxon>
        <taxon>Embryophyta</taxon>
        <taxon>Tracheophyta</taxon>
        <taxon>Spermatophyta</taxon>
        <taxon>Magnoliopsida</taxon>
        <taxon>eudicotyledons</taxon>
        <taxon>Gunneridae</taxon>
        <taxon>Pentapetalae</taxon>
        <taxon>asterids</taxon>
        <taxon>campanulids</taxon>
        <taxon>Asterales</taxon>
        <taxon>Asteraceae</taxon>
        <taxon>Asteroideae</taxon>
        <taxon>Anthemideae</taxon>
        <taxon>Anthemidinae</taxon>
        <taxon>Tanacetum</taxon>
    </lineage>
</organism>
<feature type="region of interest" description="Disordered" evidence="1">
    <location>
        <begin position="67"/>
        <end position="107"/>
    </location>
</feature>
<feature type="domain" description="Retrovirus-related Pol polyprotein from transposon TNT 1-94-like beta-barrel" evidence="2">
    <location>
        <begin position="194"/>
        <end position="266"/>
    </location>
</feature>
<name>A0A699QKP6_TANCI</name>
<feature type="compositionally biased region" description="Low complexity" evidence="1">
    <location>
        <begin position="67"/>
        <end position="79"/>
    </location>
</feature>
<reference evidence="3" key="1">
    <citation type="journal article" date="2019" name="Sci. Rep.">
        <title>Draft genome of Tanacetum cinerariifolium, the natural source of mosquito coil.</title>
        <authorList>
            <person name="Yamashiro T."/>
            <person name="Shiraishi A."/>
            <person name="Satake H."/>
            <person name="Nakayama K."/>
        </authorList>
    </citation>
    <scope>NUCLEOTIDE SEQUENCE</scope>
</reference>
<dbReference type="AlphaFoldDB" id="A0A699QKP6"/>
<protein>
    <submittedName>
        <fullName evidence="3">Integrase, catalytic region, zinc finger, CCHC-type, peptidase aspartic, catalytic</fullName>
    </submittedName>
</protein>
<proteinExistence type="predicted"/>
<evidence type="ECO:0000256" key="1">
    <source>
        <dbReference type="SAM" id="MobiDB-lite"/>
    </source>
</evidence>
<dbReference type="InterPro" id="IPR054722">
    <property type="entry name" value="PolX-like_BBD"/>
</dbReference>